<evidence type="ECO:0000313" key="4">
    <source>
        <dbReference type="EMBL" id="QQZ11585.1"/>
    </source>
</evidence>
<dbReference type="CDD" id="cd00431">
    <property type="entry name" value="cysteine_hydrolases"/>
    <property type="match status" value="1"/>
</dbReference>
<dbReference type="Proteomes" id="UP000595691">
    <property type="component" value="Chromosome"/>
</dbReference>
<dbReference type="InterPro" id="IPR000868">
    <property type="entry name" value="Isochorismatase-like_dom"/>
</dbReference>
<reference evidence="4 5" key="1">
    <citation type="submission" date="2020-11" db="EMBL/GenBank/DDBJ databases">
        <title>Taxonomic evaluation of the Bacillus sporothermodurans group of bacteria based on whole genome sequences.</title>
        <authorList>
            <person name="Fiedler G."/>
            <person name="Herbstmann A.-D."/>
            <person name="Doll E."/>
            <person name="Wenning M."/>
            <person name="Brinks E."/>
            <person name="Kabisch J."/>
            <person name="Breitenwieser F."/>
            <person name="Lappann M."/>
            <person name="Boehnlein C."/>
            <person name="Franz C."/>
        </authorList>
    </citation>
    <scope>NUCLEOTIDE SEQUENCE [LARGE SCALE GENOMIC DNA]</scope>
    <source>
        <strain evidence="4 5">JCM 19841</strain>
    </source>
</reference>
<dbReference type="InterPro" id="IPR036380">
    <property type="entry name" value="Isochorismatase-like_sf"/>
</dbReference>
<feature type="domain" description="Isochorismatase-like" evidence="3">
    <location>
        <begin position="1"/>
        <end position="159"/>
    </location>
</feature>
<dbReference type="GO" id="GO:0016787">
    <property type="term" value="F:hydrolase activity"/>
    <property type="evidence" value="ECO:0007669"/>
    <property type="project" value="UniProtKB-KW"/>
</dbReference>
<dbReference type="InterPro" id="IPR050272">
    <property type="entry name" value="Isochorismatase-like_hydrls"/>
</dbReference>
<dbReference type="PANTHER" id="PTHR43540:SF6">
    <property type="entry name" value="ISOCHORISMATASE-LIKE DOMAIN-CONTAINING PROTEIN"/>
    <property type="match status" value="1"/>
</dbReference>
<protein>
    <submittedName>
        <fullName evidence="4">Cysteine hydrolase</fullName>
    </submittedName>
</protein>
<evidence type="ECO:0000256" key="1">
    <source>
        <dbReference type="ARBA" id="ARBA00006336"/>
    </source>
</evidence>
<dbReference type="EMBL" id="CP065425">
    <property type="protein sequence ID" value="QQZ11585.1"/>
    <property type="molecule type" value="Genomic_DNA"/>
</dbReference>
<proteinExistence type="inferred from homology"/>
<dbReference type="InterPro" id="IPR016291">
    <property type="entry name" value="Isochorismatase"/>
</dbReference>
<comment type="similarity">
    <text evidence="1">Belongs to the isochorismatase family.</text>
</comment>
<dbReference type="Gene3D" id="3.40.50.850">
    <property type="entry name" value="Isochorismatase-like"/>
    <property type="match status" value="1"/>
</dbReference>
<sequence>MIDVINGMNFDGGKDLLKNALPMAKRLSTLKREIKKKNIPVIYINDNYGKWNSDREQIINEALKEGSIGNQVTDLLKPDEDDYFIIKPKHSGFFSTTLEVLLASLKVKQLILTGVQTDICVFFTANDAFMRNYQLYIPEDCVASESIDDHHYTLKKMEELLHVDTTPSTNLDLDQILDNENMSEAN</sequence>
<gene>
    <name evidence="4" type="ORF">I5776_17155</name>
</gene>
<dbReference type="Pfam" id="PF00857">
    <property type="entry name" value="Isochorismatase"/>
    <property type="match status" value="1"/>
</dbReference>
<accession>A0ABX7E8A1</accession>
<evidence type="ECO:0000256" key="2">
    <source>
        <dbReference type="ARBA" id="ARBA00022801"/>
    </source>
</evidence>
<keyword evidence="2 4" id="KW-0378">Hydrolase</keyword>
<dbReference type="PRINTS" id="PR01398">
    <property type="entry name" value="ISCHRISMTASE"/>
</dbReference>
<dbReference type="PANTHER" id="PTHR43540">
    <property type="entry name" value="PEROXYUREIDOACRYLATE/UREIDOACRYLATE AMIDOHYDROLASE-RELATED"/>
    <property type="match status" value="1"/>
</dbReference>
<name>A0ABX7E8A1_9BACI</name>
<evidence type="ECO:0000313" key="5">
    <source>
        <dbReference type="Proteomes" id="UP000595691"/>
    </source>
</evidence>
<dbReference type="SUPFAM" id="SSF52499">
    <property type="entry name" value="Isochorismatase-like hydrolases"/>
    <property type="match status" value="1"/>
</dbReference>
<keyword evidence="5" id="KW-1185">Reference proteome</keyword>
<organism evidence="4 5">
    <name type="scientific">Heyndrickxia vini</name>
    <dbReference type="NCBI Taxonomy" id="1476025"/>
    <lineage>
        <taxon>Bacteria</taxon>
        <taxon>Bacillati</taxon>
        <taxon>Bacillota</taxon>
        <taxon>Bacilli</taxon>
        <taxon>Bacillales</taxon>
        <taxon>Bacillaceae</taxon>
        <taxon>Heyndrickxia</taxon>
    </lineage>
</organism>
<evidence type="ECO:0000259" key="3">
    <source>
        <dbReference type="Pfam" id="PF00857"/>
    </source>
</evidence>